<keyword evidence="5 8" id="KW-1133">Transmembrane helix</keyword>
<evidence type="ECO:0000256" key="3">
    <source>
        <dbReference type="ARBA" id="ARBA00022475"/>
    </source>
</evidence>
<dbReference type="Pfam" id="PF13440">
    <property type="entry name" value="Polysacc_synt_3"/>
    <property type="match status" value="1"/>
</dbReference>
<feature type="transmembrane region" description="Helical" evidence="8">
    <location>
        <begin position="394"/>
        <end position="412"/>
    </location>
</feature>
<comment type="subcellular location">
    <subcellularLocation>
        <location evidence="1">Cell membrane</location>
        <topology evidence="1">Multi-pass membrane protein</topology>
    </subcellularLocation>
</comment>
<keyword evidence="3" id="KW-1003">Cell membrane</keyword>
<dbReference type="PANTHER" id="PTHR30250:SF10">
    <property type="entry name" value="LIPOPOLYSACCHARIDE BIOSYNTHESIS PROTEIN WZXC"/>
    <property type="match status" value="1"/>
</dbReference>
<dbReference type="RefSeq" id="WP_340271051.1">
    <property type="nucleotide sequence ID" value="NZ_JBBEOG010000009.1"/>
</dbReference>
<evidence type="ECO:0000256" key="6">
    <source>
        <dbReference type="ARBA" id="ARBA00023136"/>
    </source>
</evidence>
<feature type="region of interest" description="Disordered" evidence="7">
    <location>
        <begin position="1"/>
        <end position="38"/>
    </location>
</feature>
<evidence type="ECO:0000256" key="4">
    <source>
        <dbReference type="ARBA" id="ARBA00022692"/>
    </source>
</evidence>
<keyword evidence="10" id="KW-1185">Reference proteome</keyword>
<comment type="similarity">
    <text evidence="2">Belongs to the polysaccharide synthase family.</text>
</comment>
<evidence type="ECO:0000313" key="9">
    <source>
        <dbReference type="EMBL" id="MFC5381887.1"/>
    </source>
</evidence>
<feature type="transmembrane region" description="Helical" evidence="8">
    <location>
        <begin position="362"/>
        <end position="382"/>
    </location>
</feature>
<feature type="transmembrane region" description="Helical" evidence="8">
    <location>
        <begin position="187"/>
        <end position="207"/>
    </location>
</feature>
<evidence type="ECO:0000313" key="10">
    <source>
        <dbReference type="Proteomes" id="UP001596122"/>
    </source>
</evidence>
<proteinExistence type="inferred from homology"/>
<evidence type="ECO:0000256" key="1">
    <source>
        <dbReference type="ARBA" id="ARBA00004651"/>
    </source>
</evidence>
<feature type="transmembrane region" description="Helical" evidence="8">
    <location>
        <begin position="213"/>
        <end position="230"/>
    </location>
</feature>
<dbReference type="InterPro" id="IPR050833">
    <property type="entry name" value="Poly_Biosynth_Transport"/>
</dbReference>
<dbReference type="EMBL" id="JBHSLD010000013">
    <property type="protein sequence ID" value="MFC5381887.1"/>
    <property type="molecule type" value="Genomic_DNA"/>
</dbReference>
<gene>
    <name evidence="9" type="ORF">ACFPJ6_13970</name>
</gene>
<feature type="transmembrane region" description="Helical" evidence="8">
    <location>
        <begin position="418"/>
        <end position="436"/>
    </location>
</feature>
<reference evidence="10" key="1">
    <citation type="journal article" date="2019" name="Int. J. Syst. Evol. Microbiol.">
        <title>The Global Catalogue of Microorganisms (GCM) 10K type strain sequencing project: providing services to taxonomists for standard genome sequencing and annotation.</title>
        <authorList>
            <consortium name="The Broad Institute Genomics Platform"/>
            <consortium name="The Broad Institute Genome Sequencing Center for Infectious Disease"/>
            <person name="Wu L."/>
            <person name="Ma J."/>
        </authorList>
    </citation>
    <scope>NUCLEOTIDE SEQUENCE [LARGE SCALE GENOMIC DNA]</scope>
    <source>
        <strain evidence="10">CCUG 43114</strain>
    </source>
</reference>
<feature type="transmembrane region" description="Helical" evidence="8">
    <location>
        <begin position="148"/>
        <end position="166"/>
    </location>
</feature>
<evidence type="ECO:0000256" key="5">
    <source>
        <dbReference type="ARBA" id="ARBA00022989"/>
    </source>
</evidence>
<keyword evidence="6 8" id="KW-0472">Membrane</keyword>
<dbReference type="Proteomes" id="UP001596122">
    <property type="component" value="Unassembled WGS sequence"/>
</dbReference>
<comment type="caution">
    <text evidence="9">The sequence shown here is derived from an EMBL/GenBank/DDBJ whole genome shotgun (WGS) entry which is preliminary data.</text>
</comment>
<dbReference type="CDD" id="cd13127">
    <property type="entry name" value="MATE_tuaB_like"/>
    <property type="match status" value="1"/>
</dbReference>
<feature type="compositionally biased region" description="Low complexity" evidence="7">
    <location>
        <begin position="8"/>
        <end position="17"/>
    </location>
</feature>
<evidence type="ECO:0000256" key="7">
    <source>
        <dbReference type="SAM" id="MobiDB-lite"/>
    </source>
</evidence>
<feature type="transmembrane region" description="Helical" evidence="8">
    <location>
        <begin position="448"/>
        <end position="471"/>
    </location>
</feature>
<evidence type="ECO:0000256" key="8">
    <source>
        <dbReference type="SAM" id="Phobius"/>
    </source>
</evidence>
<dbReference type="PANTHER" id="PTHR30250">
    <property type="entry name" value="PST FAMILY PREDICTED COLANIC ACID TRANSPORTER"/>
    <property type="match status" value="1"/>
</dbReference>
<feature type="compositionally biased region" description="Basic and acidic residues" evidence="7">
    <location>
        <begin position="19"/>
        <end position="36"/>
    </location>
</feature>
<feature type="transmembrane region" description="Helical" evidence="8">
    <location>
        <begin position="320"/>
        <end position="342"/>
    </location>
</feature>
<feature type="transmembrane region" description="Helical" evidence="8">
    <location>
        <begin position="116"/>
        <end position="142"/>
    </location>
</feature>
<feature type="transmembrane region" description="Helical" evidence="8">
    <location>
        <begin position="78"/>
        <end position="104"/>
    </location>
</feature>
<protein>
    <submittedName>
        <fullName evidence="9">Lipopolysaccharide biosynthesis protein</fullName>
    </submittedName>
</protein>
<accession>A0ABW0GQC5</accession>
<feature type="transmembrane region" description="Helical" evidence="8">
    <location>
        <begin position="477"/>
        <end position="499"/>
    </location>
</feature>
<evidence type="ECO:0000256" key="2">
    <source>
        <dbReference type="ARBA" id="ARBA00007430"/>
    </source>
</evidence>
<sequence length="520" mass="54400">MTADFRTRAGARSAARQAARREARHAARDAALERPEMAGAGGRSARGIAWNVGTQGIAYAVRLASIPVLARILSPDDYGLVAIVTAITGLVTVVGTLGISEAVIQRPRIDHAQSSTLFWLNVALGTVLMLLAMASAPLVALAFGREELLGITLATATSFALAGLGVQHHALLMRRLQYRQVAIRQGVSVVFGILASVAAALLGAGYWALVIQVIVQTGLGVALAWAAVPWRPGPPRRRSGIGGMLHFGGGVSSFHLVNYVGKNADAVVIGAFLGAPPVGLYSRAYNLLHAPLEQVLQPVANVMRPTLGALWGDDERYRRYYLTVVAGLSYVCMPLVLVLVVLADDVVAIMLGPQWTEAVPVFRWLSIAGLAGVVGYTNGWLYATSGRAWQWARWALVSRPIGIAGFFVGTPWGIEGVAAVTAVIGVALAPVGLYLAGRGTPVSLVDVIGSVVRPFLVAAAMAGAALGSALLLDEQGAVVTVLVAGSVAAAVGVLLAAAWPRVRREVADMWRTLTSRASGD</sequence>
<name>A0ABW0GQC5_9MICO</name>
<organism evidence="9 10">
    <name type="scientific">Aquipuribacter nitratireducens</name>
    <dbReference type="NCBI Taxonomy" id="650104"/>
    <lineage>
        <taxon>Bacteria</taxon>
        <taxon>Bacillati</taxon>
        <taxon>Actinomycetota</taxon>
        <taxon>Actinomycetes</taxon>
        <taxon>Micrococcales</taxon>
        <taxon>Intrasporangiaceae</taxon>
        <taxon>Aquipuribacter</taxon>
    </lineage>
</organism>
<keyword evidence="4 8" id="KW-0812">Transmembrane</keyword>